<dbReference type="InterPro" id="IPR052524">
    <property type="entry name" value="MFS_Cyanate_Porter"/>
</dbReference>
<evidence type="ECO:0000256" key="1">
    <source>
        <dbReference type="ARBA" id="ARBA00004651"/>
    </source>
</evidence>
<keyword evidence="2" id="KW-1133">Transmembrane helix</keyword>
<dbReference type="PANTHER" id="PTHR23523">
    <property type="match status" value="1"/>
</dbReference>
<reference evidence="3 4" key="1">
    <citation type="submission" date="2017-05" db="EMBL/GenBank/DDBJ databases">
        <title>Lactobacillus nurukis nov., sp. nov., isolated from nuruk.</title>
        <authorList>
            <person name="Kim S.-J."/>
        </authorList>
    </citation>
    <scope>NUCLEOTIDE SEQUENCE [LARGE SCALE GENOMIC DNA]</scope>
    <source>
        <strain evidence="3 4">SYF10-1a</strain>
    </source>
</reference>
<accession>A0A2N7ASX6</accession>
<dbReference type="InterPro" id="IPR036259">
    <property type="entry name" value="MFS_trans_sf"/>
</dbReference>
<dbReference type="PANTHER" id="PTHR23523:SF2">
    <property type="entry name" value="2-NITROIMIDAZOLE TRANSPORTER"/>
    <property type="match status" value="1"/>
</dbReference>
<dbReference type="EMBL" id="NIPR01000034">
    <property type="protein sequence ID" value="PMD68784.1"/>
    <property type="molecule type" value="Genomic_DNA"/>
</dbReference>
<comment type="subcellular location">
    <subcellularLocation>
        <location evidence="1">Cell membrane</location>
        <topology evidence="1">Multi-pass membrane protein</topology>
    </subcellularLocation>
</comment>
<feature type="transmembrane region" description="Helical" evidence="2">
    <location>
        <begin position="274"/>
        <end position="295"/>
    </location>
</feature>
<evidence type="ECO:0000313" key="4">
    <source>
        <dbReference type="Proteomes" id="UP000235649"/>
    </source>
</evidence>
<feature type="transmembrane region" description="Helical" evidence="2">
    <location>
        <begin position="223"/>
        <end position="242"/>
    </location>
</feature>
<dbReference type="GO" id="GO:0022857">
    <property type="term" value="F:transmembrane transporter activity"/>
    <property type="evidence" value="ECO:0007669"/>
    <property type="project" value="InterPro"/>
</dbReference>
<dbReference type="InterPro" id="IPR011701">
    <property type="entry name" value="MFS"/>
</dbReference>
<feature type="transmembrane region" description="Helical" evidence="2">
    <location>
        <begin position="136"/>
        <end position="160"/>
    </location>
</feature>
<evidence type="ECO:0000313" key="3">
    <source>
        <dbReference type="EMBL" id="PMD68784.1"/>
    </source>
</evidence>
<feature type="transmembrane region" description="Helical" evidence="2">
    <location>
        <begin position="331"/>
        <end position="353"/>
    </location>
</feature>
<keyword evidence="4" id="KW-1185">Reference proteome</keyword>
<feature type="transmembrane region" description="Helical" evidence="2">
    <location>
        <begin position="93"/>
        <end position="116"/>
    </location>
</feature>
<organism evidence="3 4">
    <name type="scientific">Companilactobacillus nuruki</name>
    <dbReference type="NCBI Taxonomy" id="1993540"/>
    <lineage>
        <taxon>Bacteria</taxon>
        <taxon>Bacillati</taxon>
        <taxon>Bacillota</taxon>
        <taxon>Bacilli</taxon>
        <taxon>Lactobacillales</taxon>
        <taxon>Lactobacillaceae</taxon>
        <taxon>Companilactobacillus</taxon>
    </lineage>
</organism>
<evidence type="ECO:0008006" key="5">
    <source>
        <dbReference type="Google" id="ProtNLM"/>
    </source>
</evidence>
<dbReference type="AlphaFoldDB" id="A0A2N7ASX6"/>
<feature type="transmembrane region" description="Helical" evidence="2">
    <location>
        <begin position="249"/>
        <end position="268"/>
    </location>
</feature>
<feature type="transmembrane region" description="Helical" evidence="2">
    <location>
        <begin position="41"/>
        <end position="60"/>
    </location>
</feature>
<gene>
    <name evidence="3" type="ORF">CBP76_08765</name>
</gene>
<name>A0A2N7ASX6_9LACO</name>
<evidence type="ECO:0000256" key="2">
    <source>
        <dbReference type="SAM" id="Phobius"/>
    </source>
</evidence>
<dbReference type="SUPFAM" id="SSF103473">
    <property type="entry name" value="MFS general substrate transporter"/>
    <property type="match status" value="1"/>
</dbReference>
<proteinExistence type="predicted"/>
<dbReference type="Gene3D" id="1.20.1250.20">
    <property type="entry name" value="MFS general substrate transporter like domains"/>
    <property type="match status" value="2"/>
</dbReference>
<dbReference type="OrthoDB" id="9797740at2"/>
<sequence length="361" mass="39403">MHKKQKTFLILLTAMNLRLPITAIAPLFGDIQKTLNVNSTVTALLVTIPLFCFSIGAVIAPRLNNIFGIRPLLIFTNGLLLLANILRPITTVTLLLSTFLIGSSIALLNILIPIMVSQTTTELPETTRLTSYYSVTMNSISAIATAIAIPALFAFMISLLPTPFTKPKKDSTTQGLLDTLFYDKIAQRLIIFMGLQSLIFYSLISWLPAIYQSFGASAGKSGILLSIFQFIGIPAAIVLNYFTDTKKILLVLGTGYLIGITTLFWSGIGLWISAIILGFTTSLIFSVALNMIATSSNRPIQIANRSALAQSIGYLLAAIGPVFFGRLHDNFHSWLIILIILAFLMILTILTGIRVTENIKS</sequence>
<keyword evidence="2" id="KW-0472">Membrane</keyword>
<dbReference type="Pfam" id="PF07690">
    <property type="entry name" value="MFS_1"/>
    <property type="match status" value="1"/>
</dbReference>
<feature type="transmembrane region" description="Helical" evidence="2">
    <location>
        <begin position="307"/>
        <end position="325"/>
    </location>
</feature>
<protein>
    <recommendedName>
        <fullName evidence="5">MFS transporter</fullName>
    </recommendedName>
</protein>
<dbReference type="RefSeq" id="WP_102196525.1">
    <property type="nucleotide sequence ID" value="NZ_NIPR01000034.1"/>
</dbReference>
<dbReference type="GO" id="GO:0005886">
    <property type="term" value="C:plasma membrane"/>
    <property type="evidence" value="ECO:0007669"/>
    <property type="project" value="UniProtKB-SubCell"/>
</dbReference>
<feature type="transmembrane region" description="Helical" evidence="2">
    <location>
        <begin position="6"/>
        <end position="29"/>
    </location>
</feature>
<comment type="caution">
    <text evidence="3">The sequence shown here is derived from an EMBL/GenBank/DDBJ whole genome shotgun (WGS) entry which is preliminary data.</text>
</comment>
<keyword evidence="2" id="KW-0812">Transmembrane</keyword>
<dbReference type="Proteomes" id="UP000235649">
    <property type="component" value="Unassembled WGS sequence"/>
</dbReference>
<feature type="transmembrane region" description="Helical" evidence="2">
    <location>
        <begin position="189"/>
        <end position="211"/>
    </location>
</feature>